<feature type="transmembrane region" description="Helical" evidence="7">
    <location>
        <begin position="244"/>
        <end position="262"/>
    </location>
</feature>
<reference evidence="9 10" key="1">
    <citation type="journal article" date="2019" name="Int. J. Syst. Evol. Microbiol.">
        <title>The Global Catalogue of Microorganisms (GCM) 10K type strain sequencing project: providing services to taxonomists for standard genome sequencing and annotation.</title>
        <authorList>
            <consortium name="The Broad Institute Genomics Platform"/>
            <consortium name="The Broad Institute Genome Sequencing Center for Infectious Disease"/>
            <person name="Wu L."/>
            <person name="Ma J."/>
        </authorList>
    </citation>
    <scope>NUCLEOTIDE SEQUENCE [LARGE SCALE GENOMIC DNA]</scope>
    <source>
        <strain evidence="9 10">JCM 11813</strain>
    </source>
</reference>
<dbReference type="RefSeq" id="WP_343904622.1">
    <property type="nucleotide sequence ID" value="NZ_BAAAJE010000001.1"/>
</dbReference>
<evidence type="ECO:0000259" key="8">
    <source>
        <dbReference type="PROSITE" id="PS50850"/>
    </source>
</evidence>
<dbReference type="Gene3D" id="1.20.1250.20">
    <property type="entry name" value="MFS general substrate transporter like domains"/>
    <property type="match status" value="1"/>
</dbReference>
<organism evidence="9 10">
    <name type="scientific">Nocardioides aquiterrae</name>
    <dbReference type="NCBI Taxonomy" id="203799"/>
    <lineage>
        <taxon>Bacteria</taxon>
        <taxon>Bacillati</taxon>
        <taxon>Actinomycetota</taxon>
        <taxon>Actinomycetes</taxon>
        <taxon>Propionibacteriales</taxon>
        <taxon>Nocardioidaceae</taxon>
        <taxon>Nocardioides</taxon>
    </lineage>
</organism>
<dbReference type="Proteomes" id="UP001499979">
    <property type="component" value="Unassembled WGS sequence"/>
</dbReference>
<feature type="domain" description="Major facilitator superfamily (MFS) profile" evidence="8">
    <location>
        <begin position="1"/>
        <end position="401"/>
    </location>
</feature>
<dbReference type="InterPro" id="IPR036259">
    <property type="entry name" value="MFS_trans_sf"/>
</dbReference>
<sequence>MVPAFSAAQVVVVVVYASVVAGVTLPTPMYVDFQQRWSLTHAEVTALYALYPVGVLVVLLGAAHWSDDIGRRPVMAIALGCSAGSSVLFLVADSFVVASIARVLTGVASGFMVNAANAALVELAPSGHRRSASILSTAVNQIGLGLGALAAALLVQYGPAPTRLTFACHLGAMLLAAALSFTVPETVAARRTRPRLRLQPLGLPPGRRAEFLGASFAAFAAFALCGLLASLAPSIVREQLGSDHALLGGGAGALVFVVSGATQPFWARRRDTGALLVGSGLLVSGLVVMTYGLSAGSVSLFLTGVAIGGAAVGALFMTTLMRVNLLVGDASRARTTGTYLFITFSGLILPTLGTGFAADRLTQLQATVLFSTLTGLVTLGSLGLLLMGEHRRSARVDLSRR</sequence>
<evidence type="ECO:0000313" key="9">
    <source>
        <dbReference type="EMBL" id="GAA1124939.1"/>
    </source>
</evidence>
<keyword evidence="5 7" id="KW-1133">Transmembrane helix</keyword>
<feature type="transmembrane region" description="Helical" evidence="7">
    <location>
        <begin position="107"/>
        <end position="125"/>
    </location>
</feature>
<evidence type="ECO:0000256" key="7">
    <source>
        <dbReference type="SAM" id="Phobius"/>
    </source>
</evidence>
<protein>
    <submittedName>
        <fullName evidence="9">MFS transporter</fullName>
    </submittedName>
</protein>
<feature type="transmembrane region" description="Helical" evidence="7">
    <location>
        <begin position="46"/>
        <end position="65"/>
    </location>
</feature>
<dbReference type="Pfam" id="PF07690">
    <property type="entry name" value="MFS_1"/>
    <property type="match status" value="1"/>
</dbReference>
<dbReference type="PANTHER" id="PTHR23517">
    <property type="entry name" value="RESISTANCE PROTEIN MDTM, PUTATIVE-RELATED-RELATED"/>
    <property type="match status" value="1"/>
</dbReference>
<evidence type="ECO:0000256" key="2">
    <source>
        <dbReference type="ARBA" id="ARBA00022448"/>
    </source>
</evidence>
<evidence type="ECO:0000256" key="5">
    <source>
        <dbReference type="ARBA" id="ARBA00022989"/>
    </source>
</evidence>
<keyword evidence="3" id="KW-1003">Cell membrane</keyword>
<proteinExistence type="predicted"/>
<comment type="caution">
    <text evidence="9">The sequence shown here is derived from an EMBL/GenBank/DDBJ whole genome shotgun (WGS) entry which is preliminary data.</text>
</comment>
<dbReference type="InterPro" id="IPR050171">
    <property type="entry name" value="MFS_Transporters"/>
</dbReference>
<dbReference type="InterPro" id="IPR011701">
    <property type="entry name" value="MFS"/>
</dbReference>
<dbReference type="PANTHER" id="PTHR23517:SF13">
    <property type="entry name" value="MAJOR FACILITATOR SUPERFAMILY MFS_1"/>
    <property type="match status" value="1"/>
</dbReference>
<dbReference type="SUPFAM" id="SSF103473">
    <property type="entry name" value="MFS general substrate transporter"/>
    <property type="match status" value="1"/>
</dbReference>
<evidence type="ECO:0000313" key="10">
    <source>
        <dbReference type="Proteomes" id="UP001499979"/>
    </source>
</evidence>
<keyword evidence="10" id="KW-1185">Reference proteome</keyword>
<feature type="transmembrane region" description="Helical" evidence="7">
    <location>
        <begin position="137"/>
        <end position="158"/>
    </location>
</feature>
<feature type="transmembrane region" description="Helical" evidence="7">
    <location>
        <begin position="300"/>
        <end position="327"/>
    </location>
</feature>
<gene>
    <name evidence="9" type="ORF">GCM10009606_00670</name>
</gene>
<keyword evidence="6 7" id="KW-0472">Membrane</keyword>
<accession>A0ABN1U986</accession>
<feature type="transmembrane region" description="Helical" evidence="7">
    <location>
        <begin position="364"/>
        <end position="386"/>
    </location>
</feature>
<feature type="transmembrane region" description="Helical" evidence="7">
    <location>
        <begin position="77"/>
        <end position="101"/>
    </location>
</feature>
<evidence type="ECO:0000256" key="6">
    <source>
        <dbReference type="ARBA" id="ARBA00023136"/>
    </source>
</evidence>
<keyword evidence="4 7" id="KW-0812">Transmembrane</keyword>
<comment type="subcellular location">
    <subcellularLocation>
        <location evidence="1">Cell membrane</location>
        <topology evidence="1">Multi-pass membrane protein</topology>
    </subcellularLocation>
</comment>
<evidence type="ECO:0000256" key="4">
    <source>
        <dbReference type="ARBA" id="ARBA00022692"/>
    </source>
</evidence>
<dbReference type="PROSITE" id="PS50850">
    <property type="entry name" value="MFS"/>
    <property type="match status" value="1"/>
</dbReference>
<feature type="transmembrane region" description="Helical" evidence="7">
    <location>
        <begin position="164"/>
        <end position="188"/>
    </location>
</feature>
<keyword evidence="2" id="KW-0813">Transport</keyword>
<name>A0ABN1U986_9ACTN</name>
<feature type="transmembrane region" description="Helical" evidence="7">
    <location>
        <begin position="274"/>
        <end position="294"/>
    </location>
</feature>
<dbReference type="InterPro" id="IPR020846">
    <property type="entry name" value="MFS_dom"/>
</dbReference>
<evidence type="ECO:0000256" key="1">
    <source>
        <dbReference type="ARBA" id="ARBA00004651"/>
    </source>
</evidence>
<feature type="transmembrane region" description="Helical" evidence="7">
    <location>
        <begin position="339"/>
        <end position="358"/>
    </location>
</feature>
<feature type="transmembrane region" description="Helical" evidence="7">
    <location>
        <begin position="209"/>
        <end position="232"/>
    </location>
</feature>
<dbReference type="EMBL" id="BAAAJE010000001">
    <property type="protein sequence ID" value="GAA1124939.1"/>
    <property type="molecule type" value="Genomic_DNA"/>
</dbReference>
<evidence type="ECO:0000256" key="3">
    <source>
        <dbReference type="ARBA" id="ARBA00022475"/>
    </source>
</evidence>